<evidence type="ECO:0000313" key="2">
    <source>
        <dbReference type="EMBL" id="PPQ94419.1"/>
    </source>
</evidence>
<proteinExistence type="predicted"/>
<reference evidence="2 3" key="1">
    <citation type="journal article" date="2018" name="Evol. Lett.">
        <title>Horizontal gene cluster transfer increased hallucinogenic mushroom diversity.</title>
        <authorList>
            <person name="Reynolds H.T."/>
            <person name="Vijayakumar V."/>
            <person name="Gluck-Thaler E."/>
            <person name="Korotkin H.B."/>
            <person name="Matheny P.B."/>
            <person name="Slot J.C."/>
        </authorList>
    </citation>
    <scope>NUCLEOTIDE SEQUENCE [LARGE SCALE GENOMIC DNA]</scope>
    <source>
        <strain evidence="2 3">2631</strain>
    </source>
</reference>
<feature type="compositionally biased region" description="Basic residues" evidence="1">
    <location>
        <begin position="260"/>
        <end position="270"/>
    </location>
</feature>
<keyword evidence="3" id="KW-1185">Reference proteome</keyword>
<protein>
    <submittedName>
        <fullName evidence="2">Uncharacterized protein</fullName>
    </submittedName>
</protein>
<dbReference type="InParanoid" id="A0A409XUB5"/>
<name>A0A409XUB5_PSICY</name>
<accession>A0A409XUB5</accession>
<feature type="compositionally biased region" description="Basic and acidic residues" evidence="1">
    <location>
        <begin position="502"/>
        <end position="516"/>
    </location>
</feature>
<feature type="region of interest" description="Disordered" evidence="1">
    <location>
        <begin position="155"/>
        <end position="181"/>
    </location>
</feature>
<organism evidence="2 3">
    <name type="scientific">Psilocybe cyanescens</name>
    <dbReference type="NCBI Taxonomy" id="93625"/>
    <lineage>
        <taxon>Eukaryota</taxon>
        <taxon>Fungi</taxon>
        <taxon>Dikarya</taxon>
        <taxon>Basidiomycota</taxon>
        <taxon>Agaricomycotina</taxon>
        <taxon>Agaricomycetes</taxon>
        <taxon>Agaricomycetidae</taxon>
        <taxon>Agaricales</taxon>
        <taxon>Agaricineae</taxon>
        <taxon>Strophariaceae</taxon>
        <taxon>Psilocybe</taxon>
    </lineage>
</organism>
<dbReference type="Proteomes" id="UP000283269">
    <property type="component" value="Unassembled WGS sequence"/>
</dbReference>
<evidence type="ECO:0000313" key="3">
    <source>
        <dbReference type="Proteomes" id="UP000283269"/>
    </source>
</evidence>
<dbReference type="EMBL" id="NHYD01000343">
    <property type="protein sequence ID" value="PPQ94419.1"/>
    <property type="molecule type" value="Genomic_DNA"/>
</dbReference>
<gene>
    <name evidence="2" type="ORF">CVT25_002511</name>
</gene>
<comment type="caution">
    <text evidence="2">The sequence shown here is derived from an EMBL/GenBank/DDBJ whole genome shotgun (WGS) entry which is preliminary data.</text>
</comment>
<feature type="region of interest" description="Disordered" evidence="1">
    <location>
        <begin position="193"/>
        <end position="279"/>
    </location>
</feature>
<dbReference type="AlphaFoldDB" id="A0A409XUB5"/>
<feature type="compositionally biased region" description="Polar residues" evidence="1">
    <location>
        <begin position="155"/>
        <end position="165"/>
    </location>
</feature>
<feature type="compositionally biased region" description="Polar residues" evidence="1">
    <location>
        <begin position="517"/>
        <end position="526"/>
    </location>
</feature>
<evidence type="ECO:0000256" key="1">
    <source>
        <dbReference type="SAM" id="MobiDB-lite"/>
    </source>
</evidence>
<sequence length="526" mass="56288">MSTFASEIRKAEMARLFDLFEKLKSRRARPTSIINEDAPMEDVRPVPTPTPTPIVVLDPAMKKLSSIVDRSSTSTRPRRNTVASIIAQGGDMMSIDEGHSDSDAESQAKSPLAERKKFPFTFKHMVHKLYEKDDWARTVKEMLEKSQNEFKPLAEQQQALPVTQNENERENLTEDGEGEEMGKDNIIRFKIPTSPGARRRGSFTGGRQRSLSIATTGGGRGYTPLSPGLRSPGFKPPVIKSPGPGIKSPGVEGRPDLRAVKKRCVSRRKSASGLVSGGAGKPSGIARGAWVYNAAIALSERPVPTTFAAFPPGPPPSPTGGKAASSRYQALGTKNLPSAMHEGGIGMKRRVVPATDAPVATTFAAFPHGPPLSPTGGKGSSSKYQALGMKNLPTTMQGGGMDMKHRIIPATDAPVATTFAAFPPGPPPSPTGVPRGSLLQYQTLGTKKLPSTLKERGTGGLKRRVSGGGEVMPAVPLLMPLQQVTNIDANGLAARRRSRMASKTDDEKDSEQKIEQKSPNIHETIA</sequence>
<feature type="region of interest" description="Disordered" evidence="1">
    <location>
        <begin position="490"/>
        <end position="526"/>
    </location>
</feature>
<feature type="compositionally biased region" description="Polar residues" evidence="1">
    <location>
        <begin position="205"/>
        <end position="215"/>
    </location>
</feature>
<dbReference type="OrthoDB" id="3067134at2759"/>
<feature type="region of interest" description="Disordered" evidence="1">
    <location>
        <begin position="86"/>
        <end position="112"/>
    </location>
</feature>